<keyword evidence="1" id="KW-0472">Membrane</keyword>
<feature type="transmembrane region" description="Helical" evidence="1">
    <location>
        <begin position="49"/>
        <end position="71"/>
    </location>
</feature>
<accession>A0A2W7RHQ1</accession>
<evidence type="ECO:0000313" key="3">
    <source>
        <dbReference type="EMBL" id="PZX59751.1"/>
    </source>
</evidence>
<gene>
    <name evidence="4" type="ORF">ESW18_07020</name>
    <name evidence="3" type="ORF">LV84_00960</name>
</gene>
<proteinExistence type="predicted"/>
<keyword evidence="2" id="KW-0732">Signal</keyword>
<dbReference type="OrthoDB" id="826604at2"/>
<evidence type="ECO:0000313" key="6">
    <source>
        <dbReference type="Proteomes" id="UP000321927"/>
    </source>
</evidence>
<name>A0A2W7RHQ1_9BACT</name>
<sequence length="91" mass="9847">MNLSKTKFQIISAVLSLSVAALAKAAVDNRYEAVTGDPAPINPESDDATFAKVLLYTSITAAVGISVKLLVRKFLTKQWKKMDGELPEHIS</sequence>
<comment type="caution">
    <text evidence="3">The sequence shown here is derived from an EMBL/GenBank/DDBJ whole genome shotgun (WGS) entry which is preliminary data.</text>
</comment>
<feature type="chain" id="PRO_5016155036" evidence="2">
    <location>
        <begin position="26"/>
        <end position="91"/>
    </location>
</feature>
<evidence type="ECO:0000313" key="4">
    <source>
        <dbReference type="EMBL" id="TXD78536.1"/>
    </source>
</evidence>
<keyword evidence="1" id="KW-0812">Transmembrane</keyword>
<evidence type="ECO:0000313" key="5">
    <source>
        <dbReference type="Proteomes" id="UP000249115"/>
    </source>
</evidence>
<protein>
    <submittedName>
        <fullName evidence="4">DUF4235 domain-containing protein</fullName>
    </submittedName>
    <submittedName>
        <fullName evidence="3">Uncharacterized protein DUF4235</fullName>
    </submittedName>
</protein>
<organism evidence="3 5">
    <name type="scientific">Algoriphagus ratkowskyi</name>
    <dbReference type="NCBI Taxonomy" id="57028"/>
    <lineage>
        <taxon>Bacteria</taxon>
        <taxon>Pseudomonadati</taxon>
        <taxon>Bacteroidota</taxon>
        <taxon>Cytophagia</taxon>
        <taxon>Cytophagales</taxon>
        <taxon>Cyclobacteriaceae</taxon>
        <taxon>Algoriphagus</taxon>
    </lineage>
</organism>
<keyword evidence="1" id="KW-1133">Transmembrane helix</keyword>
<keyword evidence="6" id="KW-1185">Reference proteome</keyword>
<dbReference type="Proteomes" id="UP000321927">
    <property type="component" value="Unassembled WGS sequence"/>
</dbReference>
<dbReference type="Pfam" id="PF14019">
    <property type="entry name" value="DUF4235"/>
    <property type="match status" value="1"/>
</dbReference>
<dbReference type="InterPro" id="IPR025329">
    <property type="entry name" value="DUF4235"/>
</dbReference>
<dbReference type="EMBL" id="VORV01000004">
    <property type="protein sequence ID" value="TXD78536.1"/>
    <property type="molecule type" value="Genomic_DNA"/>
</dbReference>
<dbReference type="Proteomes" id="UP000249115">
    <property type="component" value="Unassembled WGS sequence"/>
</dbReference>
<evidence type="ECO:0000256" key="2">
    <source>
        <dbReference type="SAM" id="SignalP"/>
    </source>
</evidence>
<reference evidence="4 6" key="2">
    <citation type="submission" date="2019-08" db="EMBL/GenBank/DDBJ databases">
        <title>Genome of Algoriphagus ratkowskyi IC026.</title>
        <authorList>
            <person name="Bowman J.P."/>
        </authorList>
    </citation>
    <scope>NUCLEOTIDE SEQUENCE [LARGE SCALE GENOMIC DNA]</scope>
    <source>
        <strain evidence="4 6">IC026</strain>
    </source>
</reference>
<dbReference type="AlphaFoldDB" id="A0A2W7RHQ1"/>
<reference evidence="3 5" key="1">
    <citation type="submission" date="2018-06" db="EMBL/GenBank/DDBJ databases">
        <title>Genomic Encyclopedia of Archaeal and Bacterial Type Strains, Phase II (KMG-II): from individual species to whole genera.</title>
        <authorList>
            <person name="Goeker M."/>
        </authorList>
    </citation>
    <scope>NUCLEOTIDE SEQUENCE [LARGE SCALE GENOMIC DNA]</scope>
    <source>
        <strain evidence="3 5">DSM 22686</strain>
    </source>
</reference>
<dbReference type="EMBL" id="QKZU01000003">
    <property type="protein sequence ID" value="PZX59751.1"/>
    <property type="molecule type" value="Genomic_DNA"/>
</dbReference>
<evidence type="ECO:0000256" key="1">
    <source>
        <dbReference type="SAM" id="Phobius"/>
    </source>
</evidence>
<feature type="signal peptide" evidence="2">
    <location>
        <begin position="1"/>
        <end position="25"/>
    </location>
</feature>
<dbReference type="RefSeq" id="WP_086499472.1">
    <property type="nucleotide sequence ID" value="NZ_MSSV01000003.1"/>
</dbReference>